<organism evidence="1 2">
    <name type="scientific">Lophiotrema nucula</name>
    <dbReference type="NCBI Taxonomy" id="690887"/>
    <lineage>
        <taxon>Eukaryota</taxon>
        <taxon>Fungi</taxon>
        <taxon>Dikarya</taxon>
        <taxon>Ascomycota</taxon>
        <taxon>Pezizomycotina</taxon>
        <taxon>Dothideomycetes</taxon>
        <taxon>Pleosporomycetidae</taxon>
        <taxon>Pleosporales</taxon>
        <taxon>Lophiotremataceae</taxon>
        <taxon>Lophiotrema</taxon>
    </lineage>
</organism>
<keyword evidence="2" id="KW-1185">Reference proteome</keyword>
<proteinExistence type="predicted"/>
<evidence type="ECO:0000313" key="2">
    <source>
        <dbReference type="Proteomes" id="UP000799770"/>
    </source>
</evidence>
<dbReference type="AlphaFoldDB" id="A0A6A5ZK73"/>
<accession>A0A6A5ZK73</accession>
<sequence>MTAFYRSQCDLTVIGFLLKTSPAHIRSQFFVILDQLIDINWEMRSLRKEVERLRFILSNRTYNPLRFLSQARTHRIRKATMDALHAKNTALKMIRKTIKFDYLSKGQYAAESINLYDCKANLEPIQEYQQTIETSGFSYQELWDQYPSMWAVNSTLQRLSAGPEIYGPASEPAANNPSGPAQIQFPDLNICFFRGQVDRTRLFHGPRISRDGSDSKQAPR</sequence>
<dbReference type="Proteomes" id="UP000799770">
    <property type="component" value="Unassembled WGS sequence"/>
</dbReference>
<gene>
    <name evidence="1" type="ORF">BDV96DRAFT_642835</name>
</gene>
<protein>
    <submittedName>
        <fullName evidence="1">Uncharacterized protein</fullName>
    </submittedName>
</protein>
<name>A0A6A5ZK73_9PLEO</name>
<dbReference type="EMBL" id="ML977316">
    <property type="protein sequence ID" value="KAF2118651.1"/>
    <property type="molecule type" value="Genomic_DNA"/>
</dbReference>
<reference evidence="1" key="1">
    <citation type="journal article" date="2020" name="Stud. Mycol.">
        <title>101 Dothideomycetes genomes: a test case for predicting lifestyles and emergence of pathogens.</title>
        <authorList>
            <person name="Haridas S."/>
            <person name="Albert R."/>
            <person name="Binder M."/>
            <person name="Bloem J."/>
            <person name="Labutti K."/>
            <person name="Salamov A."/>
            <person name="Andreopoulos B."/>
            <person name="Baker S."/>
            <person name="Barry K."/>
            <person name="Bills G."/>
            <person name="Bluhm B."/>
            <person name="Cannon C."/>
            <person name="Castanera R."/>
            <person name="Culley D."/>
            <person name="Daum C."/>
            <person name="Ezra D."/>
            <person name="Gonzalez J."/>
            <person name="Henrissat B."/>
            <person name="Kuo A."/>
            <person name="Liang C."/>
            <person name="Lipzen A."/>
            <person name="Lutzoni F."/>
            <person name="Magnuson J."/>
            <person name="Mondo S."/>
            <person name="Nolan M."/>
            <person name="Ohm R."/>
            <person name="Pangilinan J."/>
            <person name="Park H.-J."/>
            <person name="Ramirez L."/>
            <person name="Alfaro M."/>
            <person name="Sun H."/>
            <person name="Tritt A."/>
            <person name="Yoshinaga Y."/>
            <person name="Zwiers L.-H."/>
            <person name="Turgeon B."/>
            <person name="Goodwin S."/>
            <person name="Spatafora J."/>
            <person name="Crous P."/>
            <person name="Grigoriev I."/>
        </authorList>
    </citation>
    <scope>NUCLEOTIDE SEQUENCE</scope>
    <source>
        <strain evidence="1">CBS 627.86</strain>
    </source>
</reference>
<evidence type="ECO:0000313" key="1">
    <source>
        <dbReference type="EMBL" id="KAF2118651.1"/>
    </source>
</evidence>